<name>A0A511RKC0_9DEIN</name>
<evidence type="ECO:0000256" key="1">
    <source>
        <dbReference type="ARBA" id="ARBA00022617"/>
    </source>
</evidence>
<evidence type="ECO:0000256" key="5">
    <source>
        <dbReference type="SAM" id="Phobius"/>
    </source>
</evidence>
<feature type="transmembrane region" description="Helical" evidence="5">
    <location>
        <begin position="34"/>
        <end position="55"/>
    </location>
</feature>
<dbReference type="OrthoDB" id="9809720at2"/>
<dbReference type="PROSITE" id="PS51007">
    <property type="entry name" value="CYTC"/>
    <property type="match status" value="1"/>
</dbReference>
<evidence type="ECO:0000259" key="6">
    <source>
        <dbReference type="PROSITE" id="PS51007"/>
    </source>
</evidence>
<dbReference type="RefSeq" id="WP_147147529.1">
    <property type="nucleotide sequence ID" value="NZ_BJXN01000009.1"/>
</dbReference>
<dbReference type="Gene3D" id="1.10.760.10">
    <property type="entry name" value="Cytochrome c-like domain"/>
    <property type="match status" value="1"/>
</dbReference>
<evidence type="ECO:0000256" key="2">
    <source>
        <dbReference type="ARBA" id="ARBA00022723"/>
    </source>
</evidence>
<comment type="caution">
    <text evidence="7">The sequence shown here is derived from an EMBL/GenBank/DDBJ whole genome shotgun (WGS) entry which is preliminary data.</text>
</comment>
<evidence type="ECO:0000313" key="7">
    <source>
        <dbReference type="EMBL" id="GEM90093.1"/>
    </source>
</evidence>
<organism evidence="7 8">
    <name type="scientific">Oceanithermus desulfurans NBRC 100063</name>
    <dbReference type="NCBI Taxonomy" id="1227550"/>
    <lineage>
        <taxon>Bacteria</taxon>
        <taxon>Thermotogati</taxon>
        <taxon>Deinococcota</taxon>
        <taxon>Deinococci</taxon>
        <taxon>Thermales</taxon>
        <taxon>Thermaceae</taxon>
        <taxon>Oceanithermus</taxon>
    </lineage>
</organism>
<accession>A0A511RKC0</accession>
<dbReference type="Pfam" id="PF00034">
    <property type="entry name" value="Cytochrom_C"/>
    <property type="match status" value="1"/>
</dbReference>
<dbReference type="SUPFAM" id="SSF46626">
    <property type="entry name" value="Cytochrome c"/>
    <property type="match status" value="1"/>
</dbReference>
<keyword evidence="5" id="KW-0472">Membrane</keyword>
<dbReference type="InterPro" id="IPR036909">
    <property type="entry name" value="Cyt_c-like_dom_sf"/>
</dbReference>
<proteinExistence type="predicted"/>
<dbReference type="AlphaFoldDB" id="A0A511RKC0"/>
<dbReference type="EMBL" id="BJXN01000009">
    <property type="protein sequence ID" value="GEM90093.1"/>
    <property type="molecule type" value="Genomic_DNA"/>
</dbReference>
<keyword evidence="3 4" id="KW-0408">Iron</keyword>
<keyword evidence="5" id="KW-0812">Transmembrane</keyword>
<dbReference type="Proteomes" id="UP000321827">
    <property type="component" value="Unassembled WGS sequence"/>
</dbReference>
<evidence type="ECO:0000256" key="4">
    <source>
        <dbReference type="PROSITE-ProRule" id="PRU00433"/>
    </source>
</evidence>
<keyword evidence="2 4" id="KW-0479">Metal-binding</keyword>
<dbReference type="GO" id="GO:0020037">
    <property type="term" value="F:heme binding"/>
    <property type="evidence" value="ECO:0007669"/>
    <property type="project" value="InterPro"/>
</dbReference>
<feature type="domain" description="Cytochrome c" evidence="6">
    <location>
        <begin position="111"/>
        <end position="206"/>
    </location>
</feature>
<keyword evidence="5" id="KW-1133">Transmembrane helix</keyword>
<protein>
    <recommendedName>
        <fullName evidence="6">Cytochrome c domain-containing protein</fullName>
    </recommendedName>
</protein>
<reference evidence="7 8" key="1">
    <citation type="submission" date="2019-07" db="EMBL/GenBank/DDBJ databases">
        <title>Whole genome shotgun sequence of Oceanithermus desulfurans NBRC 100063.</title>
        <authorList>
            <person name="Hosoyama A."/>
            <person name="Uohara A."/>
            <person name="Ohji S."/>
            <person name="Ichikawa N."/>
        </authorList>
    </citation>
    <scope>NUCLEOTIDE SEQUENCE [LARGE SCALE GENOMIC DNA]</scope>
    <source>
        <strain evidence="7 8">NBRC 100063</strain>
    </source>
</reference>
<gene>
    <name evidence="7" type="ORF">ODE01S_15270</name>
</gene>
<evidence type="ECO:0000256" key="3">
    <source>
        <dbReference type="ARBA" id="ARBA00023004"/>
    </source>
</evidence>
<dbReference type="GO" id="GO:0009055">
    <property type="term" value="F:electron transfer activity"/>
    <property type="evidence" value="ECO:0007669"/>
    <property type="project" value="InterPro"/>
</dbReference>
<sequence>MDYSWIQIAVAAVFLSVVITLVLSRGYGWLSPTFWRNAAVVSSLIMLFILMWLTFDTTEKVRPGASQVPTWTVINHEIGLTWNEEKRRQVPVIGEQTGFFGKVYSPEEAFALVNKGKMTLQSRNCMECHQILGNGAYYAPDLTRAWLDPWWEERVMPMVGAKTHEEAMKVWLMNPEKYPQGQRRMPNLHFTDEEATALVAFLKWMSAIDTNGFPPRFGVAQ</sequence>
<dbReference type="InterPro" id="IPR009056">
    <property type="entry name" value="Cyt_c-like_dom"/>
</dbReference>
<dbReference type="GO" id="GO:0046872">
    <property type="term" value="F:metal ion binding"/>
    <property type="evidence" value="ECO:0007669"/>
    <property type="project" value="UniProtKB-KW"/>
</dbReference>
<evidence type="ECO:0000313" key="8">
    <source>
        <dbReference type="Proteomes" id="UP000321827"/>
    </source>
</evidence>
<keyword evidence="1 4" id="KW-0349">Heme</keyword>